<gene>
    <name evidence="1" type="ORF">I4F81_005669</name>
</gene>
<accession>A0ACC3C029</accession>
<dbReference type="EMBL" id="CM020619">
    <property type="protein sequence ID" value="KAK1863106.1"/>
    <property type="molecule type" value="Genomic_DNA"/>
</dbReference>
<evidence type="ECO:0000313" key="2">
    <source>
        <dbReference type="Proteomes" id="UP000798662"/>
    </source>
</evidence>
<comment type="caution">
    <text evidence="1">The sequence shown here is derived from an EMBL/GenBank/DDBJ whole genome shotgun (WGS) entry which is preliminary data.</text>
</comment>
<evidence type="ECO:0000313" key="1">
    <source>
        <dbReference type="EMBL" id="KAK1863106.1"/>
    </source>
</evidence>
<proteinExistence type="predicted"/>
<sequence length="345" mass="38257">MAGYIATWPKNVQRATLDGSSNGDGQMLAEDESSWRRYRAYSQSLANFIGRVWLLHTDQYAQDVRDRLVMATIASLDESTPHLVAAFLESRRHGHQCAGGSGSKVSVSTLQDATTGLSFLFPRARSEGEQRGFSLVPSCAGRLQDYEEKAAGDQLAEAAGGGDRATWKGNPLRSSVVSRFIRALNKTARAMGEEARQQAPVTPEIMKMLYDNMVLQHMMGSAATVTPNGGAIPPSGLRDSTLCHDYIEYSCYALCFVTMARPETVLEMRHKDVTQPSNRIASNLYFLRRHGYPKFITVKHRVTKTGKTTKDIMYVRYYSFEAEVTDEDRRVLQAASSCGWRCVGG</sequence>
<reference evidence="1" key="1">
    <citation type="submission" date="2019-11" db="EMBL/GenBank/DDBJ databases">
        <title>Nori genome reveals adaptations in red seaweeds to the harsh intertidal environment.</title>
        <authorList>
            <person name="Wang D."/>
            <person name="Mao Y."/>
        </authorList>
    </citation>
    <scope>NUCLEOTIDE SEQUENCE</scope>
    <source>
        <tissue evidence="1">Gametophyte</tissue>
    </source>
</reference>
<name>A0ACC3C029_PYRYE</name>
<keyword evidence="2" id="KW-1185">Reference proteome</keyword>
<protein>
    <submittedName>
        <fullName evidence="1">Uncharacterized protein</fullName>
    </submittedName>
</protein>
<organism evidence="1 2">
    <name type="scientific">Pyropia yezoensis</name>
    <name type="common">Susabi-nori</name>
    <name type="synonym">Porphyra yezoensis</name>
    <dbReference type="NCBI Taxonomy" id="2788"/>
    <lineage>
        <taxon>Eukaryota</taxon>
        <taxon>Rhodophyta</taxon>
        <taxon>Bangiophyceae</taxon>
        <taxon>Bangiales</taxon>
        <taxon>Bangiaceae</taxon>
        <taxon>Pyropia</taxon>
    </lineage>
</organism>
<dbReference type="Proteomes" id="UP000798662">
    <property type="component" value="Chromosome 2"/>
</dbReference>